<protein>
    <recommendedName>
        <fullName evidence="3">CARDB domain-containing protein</fullName>
    </recommendedName>
</protein>
<reference evidence="1 2" key="1">
    <citation type="submission" date="2020-12" db="EMBL/GenBank/DDBJ databases">
        <title>Aureibaculum luteum sp. nov. and Aureibaculum flavum sp. nov., novel members of the family Flavobacteriaceae isolated from Antarctic intertidal sediments.</title>
        <authorList>
            <person name="He X."/>
            <person name="Zhang X."/>
        </authorList>
    </citation>
    <scope>NUCLEOTIDE SEQUENCE [LARGE SCALE GENOMIC DNA]</scope>
    <source>
        <strain evidence="1 2">A20</strain>
    </source>
</reference>
<evidence type="ECO:0008006" key="3">
    <source>
        <dbReference type="Google" id="ProtNLM"/>
    </source>
</evidence>
<proteinExistence type="predicted"/>
<gene>
    <name evidence="1" type="ORF">JBL43_03155</name>
</gene>
<dbReference type="Proteomes" id="UP000623301">
    <property type="component" value="Unassembled WGS sequence"/>
</dbReference>
<dbReference type="RefSeq" id="WP_198840004.1">
    <property type="nucleotide sequence ID" value="NZ_JAEHFJ010000001.1"/>
</dbReference>
<dbReference type="EMBL" id="JAEHFJ010000001">
    <property type="protein sequence ID" value="MBJ2173217.1"/>
    <property type="molecule type" value="Genomic_DNA"/>
</dbReference>
<sequence>MLSLLLLVTILINCTNPDDDDPKPNIDLEASDITFSVVKTDDFNGTVTLTGIVKNIADDFTSGEGQQVIYLYEKSLGTPSNQSGNLVASRSFENLSAGETLEVSFSRTWSSSNEFPPEYILVIGYDPDLYIDSNLNNDDTNQANDKITVSGYDINAIF</sequence>
<evidence type="ECO:0000313" key="1">
    <source>
        <dbReference type="EMBL" id="MBJ2173217.1"/>
    </source>
</evidence>
<comment type="caution">
    <text evidence="1">The sequence shown here is derived from an EMBL/GenBank/DDBJ whole genome shotgun (WGS) entry which is preliminary data.</text>
</comment>
<keyword evidence="2" id="KW-1185">Reference proteome</keyword>
<accession>A0ABS0WMP1</accession>
<organism evidence="1 2">
    <name type="scientific">Aureibaculum flavum</name>
    <dbReference type="NCBI Taxonomy" id="2795986"/>
    <lineage>
        <taxon>Bacteria</taxon>
        <taxon>Pseudomonadati</taxon>
        <taxon>Bacteroidota</taxon>
        <taxon>Flavobacteriia</taxon>
        <taxon>Flavobacteriales</taxon>
        <taxon>Flavobacteriaceae</taxon>
        <taxon>Aureibaculum</taxon>
    </lineage>
</organism>
<evidence type="ECO:0000313" key="2">
    <source>
        <dbReference type="Proteomes" id="UP000623301"/>
    </source>
</evidence>
<name>A0ABS0WMP1_9FLAO</name>